<feature type="compositionally biased region" description="Basic residues" evidence="1">
    <location>
        <begin position="15"/>
        <end position="38"/>
    </location>
</feature>
<evidence type="ECO:0000313" key="3">
    <source>
        <dbReference type="WBParaSite" id="PSAMB.scaffold2351size23676.g17386.t1"/>
    </source>
</evidence>
<protein>
    <submittedName>
        <fullName evidence="3">Uncharacterized protein</fullName>
    </submittedName>
</protein>
<evidence type="ECO:0000313" key="2">
    <source>
        <dbReference type="Proteomes" id="UP000887566"/>
    </source>
</evidence>
<feature type="region of interest" description="Disordered" evidence="1">
    <location>
        <begin position="1"/>
        <end position="44"/>
    </location>
</feature>
<sequence>MADAEDANPKDHSGHKSGRGRRKRTHAFAGKAKRPCKQKKVEATSLSPAPKFLLPPMLLPSPPPQLSQLPMPLQLLPPPATAVFFNATATIASAADAASAAVNASTTTIRT</sequence>
<evidence type="ECO:0000256" key="1">
    <source>
        <dbReference type="SAM" id="MobiDB-lite"/>
    </source>
</evidence>
<proteinExistence type="predicted"/>
<organism evidence="2 3">
    <name type="scientific">Plectus sambesii</name>
    <dbReference type="NCBI Taxonomy" id="2011161"/>
    <lineage>
        <taxon>Eukaryota</taxon>
        <taxon>Metazoa</taxon>
        <taxon>Ecdysozoa</taxon>
        <taxon>Nematoda</taxon>
        <taxon>Chromadorea</taxon>
        <taxon>Plectida</taxon>
        <taxon>Plectina</taxon>
        <taxon>Plectoidea</taxon>
        <taxon>Plectidae</taxon>
        <taxon>Plectus</taxon>
    </lineage>
</organism>
<keyword evidence="2" id="KW-1185">Reference proteome</keyword>
<name>A0A914VSS5_9BILA</name>
<reference evidence="3" key="1">
    <citation type="submission" date="2022-11" db="UniProtKB">
        <authorList>
            <consortium name="WormBaseParasite"/>
        </authorList>
    </citation>
    <scope>IDENTIFICATION</scope>
</reference>
<dbReference type="Proteomes" id="UP000887566">
    <property type="component" value="Unplaced"/>
</dbReference>
<accession>A0A914VSS5</accession>
<dbReference type="WBParaSite" id="PSAMB.scaffold2351size23676.g17386.t1">
    <property type="protein sequence ID" value="PSAMB.scaffold2351size23676.g17386.t1"/>
    <property type="gene ID" value="PSAMB.scaffold2351size23676.g17386"/>
</dbReference>
<dbReference type="AlphaFoldDB" id="A0A914VSS5"/>